<evidence type="ECO:0000313" key="2">
    <source>
        <dbReference type="EMBL" id="GHO56762.1"/>
    </source>
</evidence>
<sequence>MSIAFDDLVARFDVSEVRALVLMGSHTRGEAGPYSDIDLVRFTYNAESSEPESFLYQEHLLVVSTVAPDEVERWFHEPQAATDTIAGVHCARALLDREGYFAQIQARAKAFVWDDTMQQRANRWASEMLVGNAEEARKGLEGLRRNDVGRLLNARFGLSWSMSRVMKVQRGILLSGDNAIYDEVAQAMDDQPEWVKLRRAAFGIEDECGQALTLHEQVQAGLQLYALTARLLSPILLPVHKPIIEHTVSLIQKALPNPSEFIGET</sequence>
<accession>A0ABQ3UVZ4</accession>
<gene>
    <name evidence="2" type="ORF">KSB_52370</name>
</gene>
<comment type="caution">
    <text evidence="2">The sequence shown here is derived from an EMBL/GenBank/DDBJ whole genome shotgun (WGS) entry which is preliminary data.</text>
</comment>
<dbReference type="Pfam" id="PF01909">
    <property type="entry name" value="NTP_transf_2"/>
    <property type="match status" value="1"/>
</dbReference>
<reference evidence="2 3" key="1">
    <citation type="journal article" date="2021" name="Int. J. Syst. Evol. Microbiol.">
        <title>Reticulibacter mediterranei gen. nov., sp. nov., within the new family Reticulibacteraceae fam. nov., and Ktedonospora formicarum gen. nov., sp. nov., Ktedonobacter robiniae sp. nov., Dictyobacter formicarum sp. nov. and Dictyobacter arantiisoli sp. nov., belonging to the class Ktedonobacteria.</title>
        <authorList>
            <person name="Yabe S."/>
            <person name="Zheng Y."/>
            <person name="Wang C.M."/>
            <person name="Sakai Y."/>
            <person name="Abe K."/>
            <person name="Yokota A."/>
            <person name="Donadio S."/>
            <person name="Cavaletti L."/>
            <person name="Monciardini P."/>
        </authorList>
    </citation>
    <scope>NUCLEOTIDE SEQUENCE [LARGE SCALE GENOMIC DNA]</scope>
    <source>
        <strain evidence="2 3">SOSP1-30</strain>
    </source>
</reference>
<dbReference type="Gene3D" id="3.30.460.10">
    <property type="entry name" value="Beta Polymerase, domain 2"/>
    <property type="match status" value="1"/>
</dbReference>
<keyword evidence="3" id="KW-1185">Reference proteome</keyword>
<dbReference type="Proteomes" id="UP000654345">
    <property type="component" value="Unassembled WGS sequence"/>
</dbReference>
<proteinExistence type="predicted"/>
<name>A0ABQ3UVZ4_9CHLR</name>
<organism evidence="2 3">
    <name type="scientific">Ktedonobacter robiniae</name>
    <dbReference type="NCBI Taxonomy" id="2778365"/>
    <lineage>
        <taxon>Bacteria</taxon>
        <taxon>Bacillati</taxon>
        <taxon>Chloroflexota</taxon>
        <taxon>Ktedonobacteria</taxon>
        <taxon>Ktedonobacterales</taxon>
        <taxon>Ktedonobacteraceae</taxon>
        <taxon>Ktedonobacter</taxon>
    </lineage>
</organism>
<protein>
    <recommendedName>
        <fullName evidence="1">Polymerase nucleotidyl transferase domain-containing protein</fullName>
    </recommendedName>
</protein>
<evidence type="ECO:0000313" key="3">
    <source>
        <dbReference type="Proteomes" id="UP000654345"/>
    </source>
</evidence>
<dbReference type="SUPFAM" id="SSF81301">
    <property type="entry name" value="Nucleotidyltransferase"/>
    <property type="match status" value="1"/>
</dbReference>
<dbReference type="EMBL" id="BNJG01000002">
    <property type="protein sequence ID" value="GHO56762.1"/>
    <property type="molecule type" value="Genomic_DNA"/>
</dbReference>
<dbReference type="RefSeq" id="WP_201373222.1">
    <property type="nucleotide sequence ID" value="NZ_BNJG01000002.1"/>
</dbReference>
<feature type="domain" description="Polymerase nucleotidyl transferase" evidence="1">
    <location>
        <begin position="15"/>
        <end position="72"/>
    </location>
</feature>
<evidence type="ECO:0000259" key="1">
    <source>
        <dbReference type="Pfam" id="PF01909"/>
    </source>
</evidence>
<dbReference type="InterPro" id="IPR043519">
    <property type="entry name" value="NT_sf"/>
</dbReference>
<dbReference type="CDD" id="cd05403">
    <property type="entry name" value="NT_KNTase_like"/>
    <property type="match status" value="1"/>
</dbReference>
<dbReference type="InterPro" id="IPR002934">
    <property type="entry name" value="Polymerase_NTP_transf_dom"/>
</dbReference>